<evidence type="ECO:0000313" key="2">
    <source>
        <dbReference type="Proteomes" id="UP000784294"/>
    </source>
</evidence>
<protein>
    <submittedName>
        <fullName evidence="1">Uncharacterized protein</fullName>
    </submittedName>
</protein>
<reference evidence="1" key="1">
    <citation type="submission" date="2018-11" db="EMBL/GenBank/DDBJ databases">
        <authorList>
            <consortium name="Pathogen Informatics"/>
        </authorList>
    </citation>
    <scope>NUCLEOTIDE SEQUENCE</scope>
</reference>
<name>A0A3S5A6N5_9PLAT</name>
<sequence>MAAAAVISNIAGASSASLPASLSLASYPCPEAIDLHGSSGASRASCGSFDSACRDSIDGLASLDPNTLVTLSNLAAAAAAAESNGFCSLNTLATAALAVANAQNHQITSEPRTGGGRTLAVRTRGLCLLTLKLYASGSLYSPFVLQAVGSHLLAGQVAIRQNLLIA</sequence>
<comment type="caution">
    <text evidence="1">The sequence shown here is derived from an EMBL/GenBank/DDBJ whole genome shotgun (WGS) entry which is preliminary data.</text>
</comment>
<keyword evidence="2" id="KW-1185">Reference proteome</keyword>
<dbReference type="AlphaFoldDB" id="A0A3S5A6N5"/>
<dbReference type="Proteomes" id="UP000784294">
    <property type="component" value="Unassembled WGS sequence"/>
</dbReference>
<organism evidence="1 2">
    <name type="scientific">Protopolystoma xenopodis</name>
    <dbReference type="NCBI Taxonomy" id="117903"/>
    <lineage>
        <taxon>Eukaryota</taxon>
        <taxon>Metazoa</taxon>
        <taxon>Spiralia</taxon>
        <taxon>Lophotrochozoa</taxon>
        <taxon>Platyhelminthes</taxon>
        <taxon>Monogenea</taxon>
        <taxon>Polyopisthocotylea</taxon>
        <taxon>Polystomatidea</taxon>
        <taxon>Polystomatidae</taxon>
        <taxon>Protopolystoma</taxon>
    </lineage>
</organism>
<proteinExistence type="predicted"/>
<gene>
    <name evidence="1" type="ORF">PXEA_LOCUS22636</name>
</gene>
<evidence type="ECO:0000313" key="1">
    <source>
        <dbReference type="EMBL" id="VEL29196.1"/>
    </source>
</evidence>
<dbReference type="EMBL" id="CAAALY010101109">
    <property type="protein sequence ID" value="VEL29196.1"/>
    <property type="molecule type" value="Genomic_DNA"/>
</dbReference>
<accession>A0A3S5A6N5</accession>